<dbReference type="Gene3D" id="2.20.110.10">
    <property type="entry name" value="Histone H3 K4-specific methyltransferase SET7/9 N-terminal domain"/>
    <property type="match status" value="3"/>
</dbReference>
<evidence type="ECO:0000313" key="6">
    <source>
        <dbReference type="EnsemblMetazoa" id="XP_024084964.1"/>
    </source>
</evidence>
<evidence type="ECO:0000313" key="7">
    <source>
        <dbReference type="Proteomes" id="UP000494040"/>
    </source>
</evidence>
<dbReference type="AlphaFoldDB" id="A0A8I6TMR2"/>
<dbReference type="GO" id="GO:0001669">
    <property type="term" value="C:acrosomal vesicle"/>
    <property type="evidence" value="ECO:0007669"/>
    <property type="project" value="UniProtKB-SubCell"/>
</dbReference>
<proteinExistence type="predicted"/>
<dbReference type="SUPFAM" id="SSF82185">
    <property type="entry name" value="Histone H3 K4-specific methyltransferase SET7/9 N-terminal domain"/>
    <property type="match status" value="2"/>
</dbReference>
<dbReference type="OrthoDB" id="270720at2759"/>
<dbReference type="PANTHER" id="PTHR46511:SF1">
    <property type="entry name" value="MORN REPEAT-CONTAINING PROTEIN 3"/>
    <property type="match status" value="1"/>
</dbReference>
<dbReference type="PANTHER" id="PTHR46511">
    <property type="entry name" value="MORN REPEAT-CONTAINING PROTEIN 3"/>
    <property type="match status" value="1"/>
</dbReference>
<dbReference type="InterPro" id="IPR052472">
    <property type="entry name" value="MORN3"/>
</dbReference>
<evidence type="ECO:0000256" key="5">
    <source>
        <dbReference type="ARBA" id="ARBA00045851"/>
    </source>
</evidence>
<dbReference type="SMART" id="SM00698">
    <property type="entry name" value="MORN"/>
    <property type="match status" value="6"/>
</dbReference>
<evidence type="ECO:0000256" key="4">
    <source>
        <dbReference type="ARBA" id="ARBA00039854"/>
    </source>
</evidence>
<keyword evidence="3" id="KW-0968">Cytoplasmic vesicle</keyword>
<dbReference type="Pfam" id="PF02493">
    <property type="entry name" value="MORN"/>
    <property type="match status" value="6"/>
</dbReference>
<protein>
    <recommendedName>
        <fullName evidence="4">MORN repeat-containing protein 3</fullName>
    </recommendedName>
</protein>
<dbReference type="KEGG" id="clec:106664218"/>
<dbReference type="GeneID" id="106664218"/>
<reference evidence="6" key="1">
    <citation type="submission" date="2022-01" db="UniProtKB">
        <authorList>
            <consortium name="EnsemblMetazoa"/>
        </authorList>
    </citation>
    <scope>IDENTIFICATION</scope>
</reference>
<dbReference type="RefSeq" id="XP_014245197.1">
    <property type="nucleotide sequence ID" value="XM_014389711.2"/>
</dbReference>
<keyword evidence="2" id="KW-0677">Repeat</keyword>
<organism evidence="6 7">
    <name type="scientific">Cimex lectularius</name>
    <name type="common">Bed bug</name>
    <name type="synonym">Acanthia lectularia</name>
    <dbReference type="NCBI Taxonomy" id="79782"/>
    <lineage>
        <taxon>Eukaryota</taxon>
        <taxon>Metazoa</taxon>
        <taxon>Ecdysozoa</taxon>
        <taxon>Arthropoda</taxon>
        <taxon>Hexapoda</taxon>
        <taxon>Insecta</taxon>
        <taxon>Pterygota</taxon>
        <taxon>Neoptera</taxon>
        <taxon>Paraneoptera</taxon>
        <taxon>Hemiptera</taxon>
        <taxon>Heteroptera</taxon>
        <taxon>Panheteroptera</taxon>
        <taxon>Cimicomorpha</taxon>
        <taxon>Cimicidae</taxon>
        <taxon>Cimex</taxon>
    </lineage>
</organism>
<comment type="function">
    <text evidence="5">Assembles a suppression complex (suppresome) by tethering SIRT1 and MDM2 to regulate composite modifications of p53/TP53. Confers both deacetylation-mediated functional inactivation, by SIRT1, and ubiquitination-dependent degradation, by MDM2, of p53/TP53, promoting a proliferative and cell survival behaviors. May play a role in the regulation of spermatogenesis.</text>
</comment>
<evidence type="ECO:0000256" key="2">
    <source>
        <dbReference type="ARBA" id="ARBA00022737"/>
    </source>
</evidence>
<dbReference type="EnsemblMetazoa" id="XM_024229196.1">
    <property type="protein sequence ID" value="XP_024084964.1"/>
    <property type="gene ID" value="LOC106664218"/>
</dbReference>
<dbReference type="Proteomes" id="UP000494040">
    <property type="component" value="Unassembled WGS sequence"/>
</dbReference>
<evidence type="ECO:0000256" key="3">
    <source>
        <dbReference type="ARBA" id="ARBA00023329"/>
    </source>
</evidence>
<comment type="subcellular location">
    <subcellularLocation>
        <location evidence="1">Cytoplasmic vesicle</location>
        <location evidence="1">Secretory vesicle</location>
        <location evidence="1">Acrosome</location>
    </subcellularLocation>
</comment>
<evidence type="ECO:0000256" key="1">
    <source>
        <dbReference type="ARBA" id="ARBA00004218"/>
    </source>
</evidence>
<dbReference type="EnsemblMetazoa" id="XM_014389711.2">
    <property type="protein sequence ID" value="XP_014245197.1"/>
    <property type="gene ID" value="LOC106664218"/>
</dbReference>
<name>A0A8I6TMR2_CIMLE</name>
<sequence>MFDKPCAAEFFKWRKYPTPRSRMLEDMTTKKGLKNKIFTARRDCYKGEWKDNLKDGWGLYLANDKSKSLYEGHWKKHKADGFGVHSICLKNGKYKIMESGSWKNGKPDGMGFSYKNGNYYEGTFEKGKKQGHGRMWYKNGNFYEGKWKNDKRHGLGLFVFSCNGNRYEGEFFEGMKQGAGVLYHLKTGQAQEGIWIDDNCVTSHIRDIQFRQAAISPTPYPIPDVGLLNWEQVISNESKAHAEYLFNRSKISPPEEVECIVQKKCICQIGKKCDRNWL</sequence>
<dbReference type="OMA" id="GHGRFFH"/>
<dbReference type="InterPro" id="IPR003409">
    <property type="entry name" value="MORN"/>
</dbReference>
<dbReference type="RefSeq" id="XP_024084964.1">
    <property type="nucleotide sequence ID" value="XM_024229196.1"/>
</dbReference>
<keyword evidence="7" id="KW-1185">Reference proteome</keyword>
<accession>A0A8I6TMR2</accession>